<accession>A0AC58RH41</accession>
<reference evidence="2" key="1">
    <citation type="submission" date="2025-08" db="UniProtKB">
        <authorList>
            <consortium name="RefSeq"/>
        </authorList>
    </citation>
    <scope>IDENTIFICATION</scope>
    <source>
        <tissue evidence="2">Blood</tissue>
    </source>
</reference>
<sequence length="462" mass="50642">MQELAGETGQGQSCSNLAETGSAWQWRNRRLRGRGSFLQRDHRCGPTRSTAQENMSGQEREMEEDEGEGTSDTALMLPRRPPDCQAAALRSPRWAGLAAQGLGILLLPGRALAGLLLHLLLPAAVFLLVLLPAAAIVFLGFLCHSRACQESGAETRATEEKVSPAGGTYRRASRSTPSLAPRAARCSRIAALRRSSCRASSRFLRFWCSPRPPAPAWPDASARCCRPRLAVLDPAATWCPATMGASDATLTGRSSSAPGCDPRNISKGPQDLKSQRPLNSPRVPHKVAPGWRLRVCVQVPTWEIAGPHAAPCAVLRVAARWHRPPPDRVGSSPASLRSCCFRSCGDWDPQGRREMVFREGRTARLWERRPSRFLPLWLPWAPVPSPRAASESPLSGQSAGLQRVPEVVRFAWETPRCMFPKLHRRPENQACRAQPENGISIYTPHVPSAESVMWLDQHGDDG</sequence>
<proteinExistence type="predicted"/>
<dbReference type="Proteomes" id="UP001732780">
    <property type="component" value="Chromosome 13"/>
</dbReference>
<evidence type="ECO:0000313" key="1">
    <source>
        <dbReference type="Proteomes" id="UP001732780"/>
    </source>
</evidence>
<organism evidence="1 2">
    <name type="scientific">Camelus bactrianus</name>
    <name type="common">Bactrian camel</name>
    <dbReference type="NCBI Taxonomy" id="9837"/>
    <lineage>
        <taxon>Eukaryota</taxon>
        <taxon>Metazoa</taxon>
        <taxon>Chordata</taxon>
        <taxon>Craniata</taxon>
        <taxon>Vertebrata</taxon>
        <taxon>Euteleostomi</taxon>
        <taxon>Mammalia</taxon>
        <taxon>Eutheria</taxon>
        <taxon>Laurasiatheria</taxon>
        <taxon>Artiodactyla</taxon>
        <taxon>Tylopoda</taxon>
        <taxon>Camelidae</taxon>
        <taxon>Camelus</taxon>
    </lineage>
</organism>
<dbReference type="RefSeq" id="XP_074233848.1">
    <property type="nucleotide sequence ID" value="XM_074377747.1"/>
</dbReference>
<evidence type="ECO:0000313" key="2">
    <source>
        <dbReference type="RefSeq" id="XP_074233848.1"/>
    </source>
</evidence>
<keyword evidence="2" id="KW-0812">Transmembrane</keyword>
<protein>
    <submittedName>
        <fullName evidence="2">Transmembrane protein 88B isoform X1</fullName>
    </submittedName>
</protein>
<keyword evidence="2" id="KW-0472">Membrane</keyword>
<name>A0AC58RH41_CAMBA</name>
<gene>
    <name evidence="2" type="primary">TMEM278</name>
</gene>
<keyword evidence="1" id="KW-1185">Reference proteome</keyword>